<protein>
    <submittedName>
        <fullName evidence="1">Uncharacterized protein</fullName>
    </submittedName>
</protein>
<proteinExistence type="predicted"/>
<name>A0ACB9GIL4_9ASTR</name>
<dbReference type="Proteomes" id="UP001056120">
    <property type="component" value="Linkage Group LG14"/>
</dbReference>
<keyword evidence="2" id="KW-1185">Reference proteome</keyword>
<accession>A0ACB9GIL4</accession>
<evidence type="ECO:0000313" key="2">
    <source>
        <dbReference type="Proteomes" id="UP001056120"/>
    </source>
</evidence>
<organism evidence="1 2">
    <name type="scientific">Smallanthus sonchifolius</name>
    <dbReference type="NCBI Taxonomy" id="185202"/>
    <lineage>
        <taxon>Eukaryota</taxon>
        <taxon>Viridiplantae</taxon>
        <taxon>Streptophyta</taxon>
        <taxon>Embryophyta</taxon>
        <taxon>Tracheophyta</taxon>
        <taxon>Spermatophyta</taxon>
        <taxon>Magnoliopsida</taxon>
        <taxon>eudicotyledons</taxon>
        <taxon>Gunneridae</taxon>
        <taxon>Pentapetalae</taxon>
        <taxon>asterids</taxon>
        <taxon>campanulids</taxon>
        <taxon>Asterales</taxon>
        <taxon>Asteraceae</taxon>
        <taxon>Asteroideae</taxon>
        <taxon>Heliantheae alliance</taxon>
        <taxon>Millerieae</taxon>
        <taxon>Smallanthus</taxon>
    </lineage>
</organism>
<dbReference type="EMBL" id="CM042031">
    <property type="protein sequence ID" value="KAI3783359.1"/>
    <property type="molecule type" value="Genomic_DNA"/>
</dbReference>
<sequence length="525" mass="60770">MNKYLGPLAMQITNVQSRGLEEDQDHDSIFNQESRKASIGEDDHQMKEGRPGVSDHKFEDSDISKKLRDVCCEVDTRESTRFYSGVGDCPLMHKARKRSKYIRRIQKKAFGLLQSMEREQSRGLEEGQDHDSIFNQEIAEGIDWGRRSSEGWFGFPVSTTNHAELRHRLVPNDFKDFRVGVEDRSKGVQITRSVWRLCVESEESSKENTRFYSGVGDCPWMHKARKPIKYLRRIQKKAFGRAWNENKAEGSKKIKITMQSSIKKSQKASIGEDDHQKGGLDSGINYQSRRIKVKTKEAIEDNVMKIYSTKSRGLEEDQDHDSIFNQESRKASIGEDDHQMVKTKEAIKDNVMKIYSTKVEHGTRTKLRARRRSRSRFNLQSRITEGIDWGRRPSDGWFGFRKQADPGGSDHKFEDSDKSKKLRDVCCEEDTRESTWFYSGVGDCPWMHKARSKYIRRIQKNAFGLLFSNHKIIRVKTKEAIVDNVMKIYSTKAEHGTRTSVVLGLNYKVSFVPVLRFNQSEKNLN</sequence>
<reference evidence="1 2" key="2">
    <citation type="journal article" date="2022" name="Mol. Ecol. Resour.">
        <title>The genomes of chicory, endive, great burdock and yacon provide insights into Asteraceae paleo-polyploidization history and plant inulin production.</title>
        <authorList>
            <person name="Fan W."/>
            <person name="Wang S."/>
            <person name="Wang H."/>
            <person name="Wang A."/>
            <person name="Jiang F."/>
            <person name="Liu H."/>
            <person name="Zhao H."/>
            <person name="Xu D."/>
            <person name="Zhang Y."/>
        </authorList>
    </citation>
    <scope>NUCLEOTIDE SEQUENCE [LARGE SCALE GENOMIC DNA]</scope>
    <source>
        <strain evidence="2">cv. Yunnan</strain>
        <tissue evidence="1">Leaves</tissue>
    </source>
</reference>
<evidence type="ECO:0000313" key="1">
    <source>
        <dbReference type="EMBL" id="KAI3783359.1"/>
    </source>
</evidence>
<reference evidence="2" key="1">
    <citation type="journal article" date="2022" name="Mol. Ecol. Resour.">
        <title>The genomes of chicory, endive, great burdock and yacon provide insights into Asteraceae palaeo-polyploidization history and plant inulin production.</title>
        <authorList>
            <person name="Fan W."/>
            <person name="Wang S."/>
            <person name="Wang H."/>
            <person name="Wang A."/>
            <person name="Jiang F."/>
            <person name="Liu H."/>
            <person name="Zhao H."/>
            <person name="Xu D."/>
            <person name="Zhang Y."/>
        </authorList>
    </citation>
    <scope>NUCLEOTIDE SEQUENCE [LARGE SCALE GENOMIC DNA]</scope>
    <source>
        <strain evidence="2">cv. Yunnan</strain>
    </source>
</reference>
<comment type="caution">
    <text evidence="1">The sequence shown here is derived from an EMBL/GenBank/DDBJ whole genome shotgun (WGS) entry which is preliminary data.</text>
</comment>
<gene>
    <name evidence="1" type="ORF">L1987_42438</name>
</gene>